<dbReference type="InterPro" id="IPR036390">
    <property type="entry name" value="WH_DNA-bd_sf"/>
</dbReference>
<dbReference type="Pfam" id="PF08350">
    <property type="entry name" value="FilR1_middle"/>
    <property type="match status" value="1"/>
</dbReference>
<evidence type="ECO:0000313" key="4">
    <source>
        <dbReference type="EMBL" id="EMA50259.1"/>
    </source>
</evidence>
<reference evidence="4 5" key="1">
    <citation type="journal article" date="2014" name="PLoS Genet.">
        <title>Phylogenetically driven sequencing of extremely halophilic archaea reveals strategies for static and dynamic osmo-response.</title>
        <authorList>
            <person name="Becker E.A."/>
            <person name="Seitzer P.M."/>
            <person name="Tritt A."/>
            <person name="Larsen D."/>
            <person name="Krusor M."/>
            <person name="Yao A.I."/>
            <person name="Wu D."/>
            <person name="Madern D."/>
            <person name="Eisen J.A."/>
            <person name="Darling A.E."/>
            <person name="Facciotti M.T."/>
        </authorList>
    </citation>
    <scope>NUCLEOTIDE SEQUENCE [LARGE SCALE GENOMIC DNA]</scope>
    <source>
        <strain evidence="4 5">JCM 13552</strain>
    </source>
</reference>
<dbReference type="eggNOG" id="arCOG02808">
    <property type="taxonomic scope" value="Archaea"/>
</dbReference>
<proteinExistence type="predicted"/>
<keyword evidence="2" id="KW-0804">Transcription</keyword>
<dbReference type="InterPro" id="IPR036388">
    <property type="entry name" value="WH-like_DNA-bd_sf"/>
</dbReference>
<keyword evidence="1" id="KW-0805">Transcription regulation</keyword>
<dbReference type="PATRIC" id="fig|1227457.3.peg.3356"/>
<dbReference type="PROSITE" id="PS51000">
    <property type="entry name" value="HTH_DEOR_2"/>
    <property type="match status" value="1"/>
</dbReference>
<dbReference type="SUPFAM" id="SSF46785">
    <property type="entry name" value="Winged helix' DNA-binding domain"/>
    <property type="match status" value="1"/>
</dbReference>
<dbReference type="EMBL" id="AOMF01000171">
    <property type="protein sequence ID" value="EMA50259.1"/>
    <property type="molecule type" value="Genomic_DNA"/>
</dbReference>
<feature type="domain" description="HTH deoR-type" evidence="3">
    <location>
        <begin position="12"/>
        <end position="67"/>
    </location>
</feature>
<evidence type="ECO:0000259" key="3">
    <source>
        <dbReference type="PROSITE" id="PS51000"/>
    </source>
</evidence>
<evidence type="ECO:0000256" key="2">
    <source>
        <dbReference type="ARBA" id="ARBA00023163"/>
    </source>
</evidence>
<dbReference type="GO" id="GO:0003700">
    <property type="term" value="F:DNA-binding transcription factor activity"/>
    <property type="evidence" value="ECO:0007669"/>
    <property type="project" value="InterPro"/>
</dbReference>
<comment type="caution">
    <text evidence="4">The sequence shown here is derived from an EMBL/GenBank/DDBJ whole genome shotgun (WGS) entry which is preliminary data.</text>
</comment>
<name>M0MZI2_9EURY</name>
<dbReference type="InterPro" id="IPR001034">
    <property type="entry name" value="DeoR_HTH"/>
</dbReference>
<dbReference type="InterPro" id="IPR013561">
    <property type="entry name" value="FilR1_middle_dom"/>
</dbReference>
<accession>M0MZI2</accession>
<dbReference type="OrthoDB" id="330490at2157"/>
<organism evidence="4 5">
    <name type="scientific">Halococcus thailandensis JCM 13552</name>
    <dbReference type="NCBI Taxonomy" id="1227457"/>
    <lineage>
        <taxon>Archaea</taxon>
        <taxon>Methanobacteriati</taxon>
        <taxon>Methanobacteriota</taxon>
        <taxon>Stenosarchaea group</taxon>
        <taxon>Halobacteria</taxon>
        <taxon>Halobacteriales</taxon>
        <taxon>Halococcaceae</taxon>
        <taxon>Halococcus</taxon>
    </lineage>
</organism>
<dbReference type="Proteomes" id="UP000011680">
    <property type="component" value="Unassembled WGS sequence"/>
</dbReference>
<protein>
    <recommendedName>
        <fullName evidence="3">HTH deoR-type domain-containing protein</fullName>
    </recommendedName>
</protein>
<keyword evidence="5" id="KW-1185">Reference proteome</keyword>
<dbReference type="InterPro" id="IPR057527">
    <property type="entry name" value="HVO_A0261-like_N"/>
</dbReference>
<dbReference type="AlphaFoldDB" id="M0MZI2"/>
<evidence type="ECO:0000256" key="1">
    <source>
        <dbReference type="ARBA" id="ARBA00023015"/>
    </source>
</evidence>
<sequence>MSAIDTIELLARSEHRVRILDLLCENGTLEKHVLGDRIDASRTTIGRNLDALEEQGWVSRTNGTCTITRQGELVAEAFADLVSEVELTDKLRSFMRWVPDDTLDLDLSLLAESKITLAQPGDPYAMINKQVQLIKETEWYRVVLPFTGLHATEAANEQIVGNGAEGELVVEPDIAELYCSAQEYADLWGEMEATGRLELFAYDGTLPYSLGVFDDTVQIVVAEDDEPRALLETTNETVREWALEQYRRYKRHADGFSVS</sequence>
<dbReference type="RefSeq" id="WP_007742425.1">
    <property type="nucleotide sequence ID" value="NZ_AOMF01000171.1"/>
</dbReference>
<dbReference type="Pfam" id="PF25213">
    <property type="entry name" value="HVO_A0261_N"/>
    <property type="match status" value="1"/>
</dbReference>
<evidence type="ECO:0000313" key="5">
    <source>
        <dbReference type="Proteomes" id="UP000011680"/>
    </source>
</evidence>
<gene>
    <name evidence="4" type="ORF">C451_17210</name>
</gene>
<dbReference type="Gene3D" id="1.10.10.10">
    <property type="entry name" value="Winged helix-like DNA-binding domain superfamily/Winged helix DNA-binding domain"/>
    <property type="match status" value="1"/>
</dbReference>
<dbReference type="STRING" id="1227457.C451_17210"/>